<gene>
    <name evidence="1" type="ORF">NNIBIDOC_00056</name>
</gene>
<name>A0A482EVX5_SALSP</name>
<reference evidence="1" key="1">
    <citation type="submission" date="2019-01" db="EMBL/GenBank/DDBJ databases">
        <title>Salmonella strain 1423 plasmid sequences.</title>
        <authorList>
            <person name="Chen K."/>
            <person name="Chen S."/>
        </authorList>
    </citation>
    <scope>NUCLEOTIDE SEQUENCE</scope>
    <source>
        <strain evidence="1">Sa1423</strain>
        <plasmid evidence="1">pSa1423-90k</plasmid>
    </source>
</reference>
<organism evidence="1">
    <name type="scientific">Salmonella sp</name>
    <dbReference type="NCBI Taxonomy" id="599"/>
    <lineage>
        <taxon>Bacteria</taxon>
        <taxon>Pseudomonadati</taxon>
        <taxon>Pseudomonadota</taxon>
        <taxon>Gammaproteobacteria</taxon>
        <taxon>Enterobacterales</taxon>
        <taxon>Enterobacteriaceae</taxon>
        <taxon>Salmonella</taxon>
    </lineage>
</organism>
<proteinExistence type="predicted"/>
<dbReference type="AlphaFoldDB" id="A0A482EVX5"/>
<sequence length="120" mass="13914">MMLPEFENWMAGRGLSVVRLIKSLLKIFLACSRKPSGEGLESFWRTDAGIPFIPGRMKAFSNIDDIERMFNQVKIAKIKGESKKHVLRWWRRDALFEQYINPHSVMQWMGGIGTARRIMG</sequence>
<evidence type="ECO:0000313" key="1">
    <source>
        <dbReference type="EMBL" id="QBM91389.1"/>
    </source>
</evidence>
<protein>
    <submittedName>
        <fullName evidence="1">Uncharacterized protein</fullName>
    </submittedName>
</protein>
<dbReference type="EMBL" id="MK356557">
    <property type="protein sequence ID" value="QBM91389.1"/>
    <property type="molecule type" value="Genomic_DNA"/>
</dbReference>
<geneLocation type="plasmid" evidence="1">
    <name>pSa1423-90k</name>
</geneLocation>
<keyword evidence="1" id="KW-0614">Plasmid</keyword>
<dbReference type="RefSeq" id="WP_225312406.1">
    <property type="nucleotide sequence ID" value="NZ_MK356557.1"/>
</dbReference>
<accession>A0A482EVX5</accession>